<evidence type="ECO:0000313" key="3">
    <source>
        <dbReference type="EMBL" id="RZS60666.1"/>
    </source>
</evidence>
<dbReference type="EMBL" id="SGWX01000001">
    <property type="protein sequence ID" value="RZS60666.1"/>
    <property type="molecule type" value="Genomic_DNA"/>
</dbReference>
<dbReference type="Proteomes" id="UP000293852">
    <property type="component" value="Unassembled WGS sequence"/>
</dbReference>
<keyword evidence="2" id="KW-0472">Membrane</keyword>
<sequence>MLGQTRITRRGVLLTGCAVLVLGAGLTGLLASLDDGAAGPLPGNAPPAPTAAAGASPALGERTPTPPDADLAPLPPRADGERFAGDVARALFDWDTARGTSLAEHKGRLLAVADPTGVESPGLVSDLTMYLPTDQTWASLRQYRTRQWIEITSVVVPTLWAQAVAESGEGFAPGTTAYTVTGVRHRTGVDDGEPVHVQFDVAFTVFAVCEPTYPQCYLLRISQLDNPLR</sequence>
<keyword evidence="2" id="KW-0812">Transmembrane</keyword>
<protein>
    <submittedName>
        <fullName evidence="3">Uncharacterized protein</fullName>
    </submittedName>
</protein>
<feature type="compositionally biased region" description="Low complexity" evidence="1">
    <location>
        <begin position="50"/>
        <end position="72"/>
    </location>
</feature>
<evidence type="ECO:0000256" key="1">
    <source>
        <dbReference type="SAM" id="MobiDB-lite"/>
    </source>
</evidence>
<gene>
    <name evidence="3" type="ORF">EV386_0938</name>
</gene>
<proteinExistence type="predicted"/>
<keyword evidence="2" id="KW-1133">Transmembrane helix</keyword>
<comment type="caution">
    <text evidence="3">The sequence shown here is derived from an EMBL/GenBank/DDBJ whole genome shotgun (WGS) entry which is preliminary data.</text>
</comment>
<dbReference type="OrthoDB" id="3239891at2"/>
<keyword evidence="4" id="KW-1185">Reference proteome</keyword>
<dbReference type="AlphaFoldDB" id="A0A4Q7LZ74"/>
<evidence type="ECO:0000313" key="4">
    <source>
        <dbReference type="Proteomes" id="UP000293852"/>
    </source>
</evidence>
<feature type="region of interest" description="Disordered" evidence="1">
    <location>
        <begin position="41"/>
        <end position="79"/>
    </location>
</feature>
<reference evidence="3 4" key="1">
    <citation type="submission" date="2019-02" db="EMBL/GenBank/DDBJ databases">
        <title>Sequencing the genomes of 1000 actinobacteria strains.</title>
        <authorList>
            <person name="Klenk H.-P."/>
        </authorList>
    </citation>
    <scope>NUCLEOTIDE SEQUENCE [LARGE SCALE GENOMIC DNA]</scope>
    <source>
        <strain evidence="3 4">DSM 16932</strain>
    </source>
</reference>
<name>A0A4Q7LZ74_9MICO</name>
<organism evidence="3 4">
    <name type="scientific">Xylanimonas ulmi</name>
    <dbReference type="NCBI Taxonomy" id="228973"/>
    <lineage>
        <taxon>Bacteria</taxon>
        <taxon>Bacillati</taxon>
        <taxon>Actinomycetota</taxon>
        <taxon>Actinomycetes</taxon>
        <taxon>Micrococcales</taxon>
        <taxon>Promicromonosporaceae</taxon>
        <taxon>Xylanimonas</taxon>
    </lineage>
</organism>
<accession>A0A4Q7LZ74</accession>
<feature type="transmembrane region" description="Helical" evidence="2">
    <location>
        <begin position="12"/>
        <end position="33"/>
    </location>
</feature>
<evidence type="ECO:0000256" key="2">
    <source>
        <dbReference type="SAM" id="Phobius"/>
    </source>
</evidence>